<name>A0AAN7KQ59_TRANT</name>
<dbReference type="EMBL" id="JAXQNO010000021">
    <property type="protein sequence ID" value="KAK4768758.1"/>
    <property type="molecule type" value="Genomic_DNA"/>
</dbReference>
<reference evidence="1 2" key="1">
    <citation type="journal article" date="2023" name="Hortic Res">
        <title>Pangenome of water caltrop reveals structural variations and asymmetric subgenome divergence after allopolyploidization.</title>
        <authorList>
            <person name="Zhang X."/>
            <person name="Chen Y."/>
            <person name="Wang L."/>
            <person name="Yuan Y."/>
            <person name="Fang M."/>
            <person name="Shi L."/>
            <person name="Lu R."/>
            <person name="Comes H.P."/>
            <person name="Ma Y."/>
            <person name="Chen Y."/>
            <person name="Huang G."/>
            <person name="Zhou Y."/>
            <person name="Zheng Z."/>
            <person name="Qiu Y."/>
        </authorList>
    </citation>
    <scope>NUCLEOTIDE SEQUENCE [LARGE SCALE GENOMIC DNA]</scope>
    <source>
        <strain evidence="1">F231</strain>
    </source>
</reference>
<organism evidence="1 2">
    <name type="scientific">Trapa natans</name>
    <name type="common">Water chestnut</name>
    <dbReference type="NCBI Taxonomy" id="22666"/>
    <lineage>
        <taxon>Eukaryota</taxon>
        <taxon>Viridiplantae</taxon>
        <taxon>Streptophyta</taxon>
        <taxon>Embryophyta</taxon>
        <taxon>Tracheophyta</taxon>
        <taxon>Spermatophyta</taxon>
        <taxon>Magnoliopsida</taxon>
        <taxon>eudicotyledons</taxon>
        <taxon>Gunneridae</taxon>
        <taxon>Pentapetalae</taxon>
        <taxon>rosids</taxon>
        <taxon>malvids</taxon>
        <taxon>Myrtales</taxon>
        <taxon>Lythraceae</taxon>
        <taxon>Trapa</taxon>
    </lineage>
</organism>
<accession>A0AAN7KQ59</accession>
<evidence type="ECO:0000313" key="1">
    <source>
        <dbReference type="EMBL" id="KAK4768758.1"/>
    </source>
</evidence>
<protein>
    <submittedName>
        <fullName evidence="1">Uncharacterized protein</fullName>
    </submittedName>
</protein>
<keyword evidence="2" id="KW-1185">Reference proteome</keyword>
<proteinExistence type="predicted"/>
<dbReference type="Proteomes" id="UP001346149">
    <property type="component" value="Unassembled WGS sequence"/>
</dbReference>
<gene>
    <name evidence="1" type="ORF">SAY86_026908</name>
</gene>
<evidence type="ECO:0000313" key="2">
    <source>
        <dbReference type="Proteomes" id="UP001346149"/>
    </source>
</evidence>
<comment type="caution">
    <text evidence="1">The sequence shown here is derived from an EMBL/GenBank/DDBJ whole genome shotgun (WGS) entry which is preliminary data.</text>
</comment>
<sequence length="52" mass="5498">MRKGEAECYIGDAPFTPCVKAAPHASASGVTRVDSRIAAARLAWTSPEIPKL</sequence>
<dbReference type="AlphaFoldDB" id="A0AAN7KQ59"/>